<protein>
    <recommendedName>
        <fullName evidence="5">Ataxin-10 domain-containing protein</fullName>
    </recommendedName>
</protein>
<keyword evidence="4" id="KW-1185">Reference proteome</keyword>
<evidence type="ECO:0000313" key="3">
    <source>
        <dbReference type="EMBL" id="EAY16253.1"/>
    </source>
</evidence>
<dbReference type="GO" id="GO:0019903">
    <property type="term" value="F:protein phosphatase binding"/>
    <property type="evidence" value="ECO:0007669"/>
    <property type="project" value="InterPro"/>
</dbReference>
<dbReference type="OrthoDB" id="10658492at2759"/>
<evidence type="ECO:0008006" key="5">
    <source>
        <dbReference type="Google" id="ProtNLM"/>
    </source>
</evidence>
<comment type="similarity">
    <text evidence="1">Belongs to the SAPS family.</text>
</comment>
<dbReference type="InParanoid" id="A2DTE4"/>
<organism evidence="3 4">
    <name type="scientific">Trichomonas vaginalis (strain ATCC PRA-98 / G3)</name>
    <dbReference type="NCBI Taxonomy" id="412133"/>
    <lineage>
        <taxon>Eukaryota</taxon>
        <taxon>Metamonada</taxon>
        <taxon>Parabasalia</taxon>
        <taxon>Trichomonadida</taxon>
        <taxon>Trichomonadidae</taxon>
        <taxon>Trichomonas</taxon>
    </lineage>
</organism>
<dbReference type="EMBL" id="DS113244">
    <property type="protein sequence ID" value="EAY16253.1"/>
    <property type="molecule type" value="Genomic_DNA"/>
</dbReference>
<evidence type="ECO:0000313" key="4">
    <source>
        <dbReference type="Proteomes" id="UP000001542"/>
    </source>
</evidence>
<dbReference type="PANTHER" id="PTHR12634">
    <property type="entry name" value="SIT4 YEAST -ASSOCIATING PROTEIN-RELATED"/>
    <property type="match status" value="1"/>
</dbReference>
<dbReference type="RefSeq" id="XP_001328476.1">
    <property type="nucleotide sequence ID" value="XM_001328441.1"/>
</dbReference>
<reference evidence="3" key="2">
    <citation type="journal article" date="2007" name="Science">
        <title>Draft genome sequence of the sexually transmitted pathogen Trichomonas vaginalis.</title>
        <authorList>
            <person name="Carlton J.M."/>
            <person name="Hirt R.P."/>
            <person name="Silva J.C."/>
            <person name="Delcher A.L."/>
            <person name="Schatz M."/>
            <person name="Zhao Q."/>
            <person name="Wortman J.R."/>
            <person name="Bidwell S.L."/>
            <person name="Alsmark U.C.M."/>
            <person name="Besteiro S."/>
            <person name="Sicheritz-Ponten T."/>
            <person name="Noel C.J."/>
            <person name="Dacks J.B."/>
            <person name="Foster P.G."/>
            <person name="Simillion C."/>
            <person name="Van de Peer Y."/>
            <person name="Miranda-Saavedra D."/>
            <person name="Barton G.J."/>
            <person name="Westrop G.D."/>
            <person name="Mueller S."/>
            <person name="Dessi D."/>
            <person name="Fiori P.L."/>
            <person name="Ren Q."/>
            <person name="Paulsen I."/>
            <person name="Zhang H."/>
            <person name="Bastida-Corcuera F.D."/>
            <person name="Simoes-Barbosa A."/>
            <person name="Brown M.T."/>
            <person name="Hayes R.D."/>
            <person name="Mukherjee M."/>
            <person name="Okumura C.Y."/>
            <person name="Schneider R."/>
            <person name="Smith A.J."/>
            <person name="Vanacova S."/>
            <person name="Villalvazo M."/>
            <person name="Haas B.J."/>
            <person name="Pertea M."/>
            <person name="Feldblyum T.V."/>
            <person name="Utterback T.R."/>
            <person name="Shu C.L."/>
            <person name="Osoegawa K."/>
            <person name="de Jong P.J."/>
            <person name="Hrdy I."/>
            <person name="Horvathova L."/>
            <person name="Zubacova Z."/>
            <person name="Dolezal P."/>
            <person name="Malik S.B."/>
            <person name="Logsdon J.M. Jr."/>
            <person name="Henze K."/>
            <person name="Gupta A."/>
            <person name="Wang C.C."/>
            <person name="Dunne R.L."/>
            <person name="Upcroft J.A."/>
            <person name="Upcroft P."/>
            <person name="White O."/>
            <person name="Salzberg S.L."/>
            <person name="Tang P."/>
            <person name="Chiu C.-H."/>
            <person name="Lee Y.-S."/>
            <person name="Embley T.M."/>
            <person name="Coombs G.H."/>
            <person name="Mottram J.C."/>
            <person name="Tachezy J."/>
            <person name="Fraser-Liggett C.M."/>
            <person name="Johnson P.J."/>
        </authorList>
    </citation>
    <scope>NUCLEOTIDE SEQUENCE [LARGE SCALE GENOMIC DNA]</scope>
    <source>
        <strain evidence="3">G3</strain>
    </source>
</reference>
<dbReference type="GO" id="GO:0019888">
    <property type="term" value="F:protein phosphatase regulator activity"/>
    <property type="evidence" value="ECO:0000318"/>
    <property type="project" value="GO_Central"/>
</dbReference>
<dbReference type="AlphaFoldDB" id="A2DTE4"/>
<evidence type="ECO:0000256" key="2">
    <source>
        <dbReference type="ARBA" id="ARBA00023306"/>
    </source>
</evidence>
<accession>A2DTE4</accession>
<dbReference type="Proteomes" id="UP000001542">
    <property type="component" value="Unassembled WGS sequence"/>
</dbReference>
<reference evidence="3" key="1">
    <citation type="submission" date="2006-10" db="EMBL/GenBank/DDBJ databases">
        <authorList>
            <person name="Amadeo P."/>
            <person name="Zhao Q."/>
            <person name="Wortman J."/>
            <person name="Fraser-Liggett C."/>
            <person name="Carlton J."/>
        </authorList>
    </citation>
    <scope>NUCLEOTIDE SEQUENCE</scope>
    <source>
        <strain evidence="3">G3</strain>
    </source>
</reference>
<gene>
    <name evidence="3" type="ORF">TVAG_423050</name>
</gene>
<dbReference type="InterPro" id="IPR007587">
    <property type="entry name" value="SAPS"/>
</dbReference>
<name>A2DTE4_TRIV3</name>
<dbReference type="KEGG" id="tva:4774256"/>
<dbReference type="VEuPathDB" id="TrichDB:TVAG_423050"/>
<sequence>MDNFSDKLSTALKNPDHETDEILNLASLHPQVAAIDSNFIQFVLENMDEIFQLALGLAGEDNPGLQRNAFAILTIKVSSYISLLISSDQFLENLNETIESIGILEPPNLKLWVRMMNTLLDLTGFAILLNLPGRKKLFRRLLPHVGKVGIYEFLFRICDDGHEASHQFLEKTHSVTSIYNCLGNGYDLQIVKLLCACCYSDTSGKLILSLSRPERTAKIFSFAVSDNILLSNAAMQLLFEMSSHCDEDDEDDEDSLFQRVFMKIVERIDELIEFICKPPFTSAKFRAIDLIIGMISTEHADFDKILKVLKWVWDQTFANPLLSQIHCAMLRICKAIFDSEELPEEFVTQCQFRERIIEYSNKKCTFSGHLYEIARMIHEIEDFDKQSQAWKDYINGPYAKIRSIRENGYGGPVPERHKISISDYKVDGILEQTIQQPTNC</sequence>
<dbReference type="GO" id="GO:0009966">
    <property type="term" value="P:regulation of signal transduction"/>
    <property type="evidence" value="ECO:0000318"/>
    <property type="project" value="GO_Central"/>
</dbReference>
<keyword evidence="2" id="KW-0131">Cell cycle</keyword>
<proteinExistence type="inferred from homology"/>
<dbReference type="PANTHER" id="PTHR12634:SF8">
    <property type="entry name" value="FIERY MOUNTAIN, ISOFORM D"/>
    <property type="match status" value="1"/>
</dbReference>
<dbReference type="VEuPathDB" id="TrichDB:TVAGG3_0593020"/>
<evidence type="ECO:0000256" key="1">
    <source>
        <dbReference type="ARBA" id="ARBA00006180"/>
    </source>
</evidence>